<gene>
    <name evidence="1" type="ORF">C943_04457</name>
</gene>
<proteinExistence type="predicted"/>
<protein>
    <submittedName>
        <fullName evidence="1">Nucleotidyltransferase substrate binding protein</fullName>
    </submittedName>
</protein>
<dbReference type="AlphaFoldDB" id="M7XGA1"/>
<dbReference type="EMBL" id="AMZY02000009">
    <property type="protein sequence ID" value="EMS33578.1"/>
    <property type="molecule type" value="Genomic_DNA"/>
</dbReference>
<keyword evidence="2" id="KW-1185">Reference proteome</keyword>
<dbReference type="Pfam" id="PF08780">
    <property type="entry name" value="NTase_sub_bind"/>
    <property type="match status" value="1"/>
</dbReference>
<dbReference type="Proteomes" id="UP000010953">
    <property type="component" value="Unassembled WGS sequence"/>
</dbReference>
<dbReference type="NCBIfam" id="TIGR01987">
    <property type="entry name" value="HI0074"/>
    <property type="match status" value="1"/>
</dbReference>
<dbReference type="RefSeq" id="WP_008626519.1">
    <property type="nucleotide sequence ID" value="NZ_AMZY02000009.1"/>
</dbReference>
<dbReference type="eggNOG" id="COG1669">
    <property type="taxonomic scope" value="Bacteria"/>
</dbReference>
<sequence>MDNPDIRWRQRFQNFEKAFFQLDEFIQKRELNKFEEQGLIKCFEYSYELAWNLMKDYLVYQGTVGITGSRDAIRQAFSRGLIQNGERWMEMVNDRILTVHTYDETTAEKVVQNIIEIYFDLFSEFYNTMKNLI</sequence>
<dbReference type="InParanoid" id="M7XGA1"/>
<name>M7XGA1_9BACT</name>
<dbReference type="SUPFAM" id="SSF81593">
    <property type="entry name" value="Nucleotidyltransferase substrate binding subunit/domain"/>
    <property type="match status" value="1"/>
</dbReference>
<dbReference type="InterPro" id="IPR010235">
    <property type="entry name" value="HepT"/>
</dbReference>
<comment type="caution">
    <text evidence="1">The sequence shown here is derived from an EMBL/GenBank/DDBJ whole genome shotgun (WGS) entry which is preliminary data.</text>
</comment>
<organism evidence="1 2">
    <name type="scientific">Mariniradius saccharolyticus AK6</name>
    <dbReference type="NCBI Taxonomy" id="1239962"/>
    <lineage>
        <taxon>Bacteria</taxon>
        <taxon>Pseudomonadati</taxon>
        <taxon>Bacteroidota</taxon>
        <taxon>Cytophagia</taxon>
        <taxon>Cytophagales</taxon>
        <taxon>Cyclobacteriaceae</taxon>
        <taxon>Mariniradius</taxon>
    </lineage>
</organism>
<dbReference type="OrthoDB" id="9810452at2"/>
<accession>M7XGA1</accession>
<dbReference type="GO" id="GO:0016740">
    <property type="term" value="F:transferase activity"/>
    <property type="evidence" value="ECO:0007669"/>
    <property type="project" value="UniProtKB-KW"/>
</dbReference>
<evidence type="ECO:0000313" key="1">
    <source>
        <dbReference type="EMBL" id="EMS33578.1"/>
    </source>
</evidence>
<dbReference type="Gene3D" id="1.20.120.330">
    <property type="entry name" value="Nucleotidyltransferases domain 2"/>
    <property type="match status" value="1"/>
</dbReference>
<evidence type="ECO:0000313" key="2">
    <source>
        <dbReference type="Proteomes" id="UP000010953"/>
    </source>
</evidence>
<dbReference type="STRING" id="1239962.C943_04457"/>
<reference evidence="1" key="1">
    <citation type="submission" date="2013-01" db="EMBL/GenBank/DDBJ databases">
        <title>Genome assembly of Mariniradius saccharolyticus AK6.</title>
        <authorList>
            <person name="Vaidya B."/>
            <person name="Khatri I."/>
            <person name="Tanuku N.R.S."/>
            <person name="Subramanian S."/>
            <person name="Pinnaka A."/>
        </authorList>
    </citation>
    <scope>NUCLEOTIDE SEQUENCE [LARGE SCALE GENOMIC DNA]</scope>
    <source>
        <strain evidence="1">AK6</strain>
    </source>
</reference>